<gene>
    <name evidence="4" type="ORF">QJS10_CPB17g02064</name>
</gene>
<keyword evidence="1" id="KW-0862">Zinc</keyword>
<reference evidence="4" key="2">
    <citation type="submission" date="2023-06" db="EMBL/GenBank/DDBJ databases">
        <authorList>
            <person name="Ma L."/>
            <person name="Liu K.-W."/>
            <person name="Li Z."/>
            <person name="Hsiao Y.-Y."/>
            <person name="Qi Y."/>
            <person name="Fu T."/>
            <person name="Tang G."/>
            <person name="Zhang D."/>
            <person name="Sun W.-H."/>
            <person name="Liu D.-K."/>
            <person name="Li Y."/>
            <person name="Chen G.-Z."/>
            <person name="Liu X.-D."/>
            <person name="Liao X.-Y."/>
            <person name="Jiang Y.-T."/>
            <person name="Yu X."/>
            <person name="Hao Y."/>
            <person name="Huang J."/>
            <person name="Zhao X.-W."/>
            <person name="Ke S."/>
            <person name="Chen Y.-Y."/>
            <person name="Wu W.-L."/>
            <person name="Hsu J.-L."/>
            <person name="Lin Y.-F."/>
            <person name="Huang M.-D."/>
            <person name="Li C.-Y."/>
            <person name="Huang L."/>
            <person name="Wang Z.-W."/>
            <person name="Zhao X."/>
            <person name="Zhong W.-Y."/>
            <person name="Peng D.-H."/>
            <person name="Ahmad S."/>
            <person name="Lan S."/>
            <person name="Zhang J.-S."/>
            <person name="Tsai W.-C."/>
            <person name="Van De Peer Y."/>
            <person name="Liu Z.-J."/>
        </authorList>
    </citation>
    <scope>NUCLEOTIDE SEQUENCE</scope>
    <source>
        <strain evidence="4">CP</strain>
        <tissue evidence="4">Leaves</tissue>
    </source>
</reference>
<keyword evidence="1" id="KW-0479">Metal-binding</keyword>
<organism evidence="4 5">
    <name type="scientific">Acorus calamus</name>
    <name type="common">Sweet flag</name>
    <dbReference type="NCBI Taxonomy" id="4465"/>
    <lineage>
        <taxon>Eukaryota</taxon>
        <taxon>Viridiplantae</taxon>
        <taxon>Streptophyta</taxon>
        <taxon>Embryophyta</taxon>
        <taxon>Tracheophyta</taxon>
        <taxon>Spermatophyta</taxon>
        <taxon>Magnoliopsida</taxon>
        <taxon>Liliopsida</taxon>
        <taxon>Acoraceae</taxon>
        <taxon>Acorus</taxon>
    </lineage>
</organism>
<sequence length="118" mass="13240">MHASMSETPNLKSHKCPYCPRTFRSLQSFGGHQTAHRREIEEMRRQAEKPSSSSAAAVAAMHVQQNRRVLDLISRVGLGEIGVARALQEEEEEEHVHVEVKREGLEELDLISKVGLGK</sequence>
<feature type="domain" description="C2H2-type" evidence="3">
    <location>
        <begin position="14"/>
        <end position="41"/>
    </location>
</feature>
<feature type="compositionally biased region" description="Basic and acidic residues" evidence="2">
    <location>
        <begin position="36"/>
        <end position="48"/>
    </location>
</feature>
<dbReference type="PROSITE" id="PS50157">
    <property type="entry name" value="ZINC_FINGER_C2H2_2"/>
    <property type="match status" value="1"/>
</dbReference>
<dbReference type="AlphaFoldDB" id="A0AAV9CVK5"/>
<evidence type="ECO:0000313" key="4">
    <source>
        <dbReference type="EMBL" id="KAK1292825.1"/>
    </source>
</evidence>
<feature type="region of interest" description="Disordered" evidence="2">
    <location>
        <begin position="29"/>
        <end position="60"/>
    </location>
</feature>
<evidence type="ECO:0000256" key="1">
    <source>
        <dbReference type="PROSITE-ProRule" id="PRU00042"/>
    </source>
</evidence>
<evidence type="ECO:0000313" key="5">
    <source>
        <dbReference type="Proteomes" id="UP001180020"/>
    </source>
</evidence>
<dbReference type="PROSITE" id="PS00028">
    <property type="entry name" value="ZINC_FINGER_C2H2_1"/>
    <property type="match status" value="1"/>
</dbReference>
<accession>A0AAV9CVK5</accession>
<keyword evidence="5" id="KW-1185">Reference proteome</keyword>
<keyword evidence="1" id="KW-0863">Zinc-finger</keyword>
<feature type="compositionally biased region" description="Low complexity" evidence="2">
    <location>
        <begin position="51"/>
        <end position="60"/>
    </location>
</feature>
<reference evidence="4" key="1">
    <citation type="journal article" date="2023" name="Nat. Commun.">
        <title>Diploid and tetraploid genomes of Acorus and the evolution of monocots.</title>
        <authorList>
            <person name="Ma L."/>
            <person name="Liu K.W."/>
            <person name="Li Z."/>
            <person name="Hsiao Y.Y."/>
            <person name="Qi Y."/>
            <person name="Fu T."/>
            <person name="Tang G.D."/>
            <person name="Zhang D."/>
            <person name="Sun W.H."/>
            <person name="Liu D.K."/>
            <person name="Li Y."/>
            <person name="Chen G.Z."/>
            <person name="Liu X.D."/>
            <person name="Liao X.Y."/>
            <person name="Jiang Y.T."/>
            <person name="Yu X."/>
            <person name="Hao Y."/>
            <person name="Huang J."/>
            <person name="Zhao X.W."/>
            <person name="Ke S."/>
            <person name="Chen Y.Y."/>
            <person name="Wu W.L."/>
            <person name="Hsu J.L."/>
            <person name="Lin Y.F."/>
            <person name="Huang M.D."/>
            <person name="Li C.Y."/>
            <person name="Huang L."/>
            <person name="Wang Z.W."/>
            <person name="Zhao X."/>
            <person name="Zhong W.Y."/>
            <person name="Peng D.H."/>
            <person name="Ahmad S."/>
            <person name="Lan S."/>
            <person name="Zhang J.S."/>
            <person name="Tsai W.C."/>
            <person name="Van de Peer Y."/>
            <person name="Liu Z.J."/>
        </authorList>
    </citation>
    <scope>NUCLEOTIDE SEQUENCE</scope>
    <source>
        <strain evidence="4">CP</strain>
    </source>
</reference>
<dbReference type="Proteomes" id="UP001180020">
    <property type="component" value="Unassembled WGS sequence"/>
</dbReference>
<evidence type="ECO:0000256" key="2">
    <source>
        <dbReference type="SAM" id="MobiDB-lite"/>
    </source>
</evidence>
<dbReference type="InterPro" id="IPR013087">
    <property type="entry name" value="Znf_C2H2_type"/>
</dbReference>
<protein>
    <recommendedName>
        <fullName evidence="3">C2H2-type domain-containing protein</fullName>
    </recommendedName>
</protein>
<dbReference type="InterPro" id="IPR036236">
    <property type="entry name" value="Znf_C2H2_sf"/>
</dbReference>
<evidence type="ECO:0000259" key="3">
    <source>
        <dbReference type="PROSITE" id="PS50157"/>
    </source>
</evidence>
<name>A0AAV9CVK5_ACOCL</name>
<dbReference type="GO" id="GO:0008270">
    <property type="term" value="F:zinc ion binding"/>
    <property type="evidence" value="ECO:0007669"/>
    <property type="project" value="UniProtKB-KW"/>
</dbReference>
<dbReference type="SUPFAM" id="SSF57667">
    <property type="entry name" value="beta-beta-alpha zinc fingers"/>
    <property type="match status" value="1"/>
</dbReference>
<dbReference type="Pfam" id="PF13912">
    <property type="entry name" value="zf-C2H2_6"/>
    <property type="match status" value="1"/>
</dbReference>
<dbReference type="EMBL" id="JAUJYO010000017">
    <property type="protein sequence ID" value="KAK1292825.1"/>
    <property type="molecule type" value="Genomic_DNA"/>
</dbReference>
<proteinExistence type="predicted"/>
<dbReference type="Gene3D" id="3.30.160.60">
    <property type="entry name" value="Classic Zinc Finger"/>
    <property type="match status" value="1"/>
</dbReference>
<comment type="caution">
    <text evidence="4">The sequence shown here is derived from an EMBL/GenBank/DDBJ whole genome shotgun (WGS) entry which is preliminary data.</text>
</comment>